<accession>A0ABN3DGV0</accession>
<sequence>MDSPPGCRHGALPDFSVIGDPLERRGTITVRLHVEDETEMLLMLQRRHAVSVPVACVIRARLFVRNSGRHRAGETDTGCSRTGGRTEKEDRFTWANPRRR</sequence>
<feature type="region of interest" description="Disordered" evidence="1">
    <location>
        <begin position="67"/>
        <end position="100"/>
    </location>
</feature>
<name>A0ABN3DGV0_9ACTN</name>
<gene>
    <name evidence="2" type="ORF">GCM10010104_25800</name>
</gene>
<evidence type="ECO:0000313" key="2">
    <source>
        <dbReference type="EMBL" id="GAA2230915.1"/>
    </source>
</evidence>
<reference evidence="2 3" key="1">
    <citation type="journal article" date="2019" name="Int. J. Syst. Evol. Microbiol.">
        <title>The Global Catalogue of Microorganisms (GCM) 10K type strain sequencing project: providing services to taxonomists for standard genome sequencing and annotation.</title>
        <authorList>
            <consortium name="The Broad Institute Genomics Platform"/>
            <consortium name="The Broad Institute Genome Sequencing Center for Infectious Disease"/>
            <person name="Wu L."/>
            <person name="Ma J."/>
        </authorList>
    </citation>
    <scope>NUCLEOTIDE SEQUENCE [LARGE SCALE GENOMIC DNA]</scope>
    <source>
        <strain evidence="2 3">JCM 3053</strain>
    </source>
</reference>
<protein>
    <submittedName>
        <fullName evidence="2">Uncharacterized protein</fullName>
    </submittedName>
</protein>
<dbReference type="Proteomes" id="UP001501474">
    <property type="component" value="Unassembled WGS sequence"/>
</dbReference>
<comment type="caution">
    <text evidence="2">The sequence shown here is derived from an EMBL/GenBank/DDBJ whole genome shotgun (WGS) entry which is preliminary data.</text>
</comment>
<keyword evidence="3" id="KW-1185">Reference proteome</keyword>
<organism evidence="2 3">
    <name type="scientific">Streptomyces indiaensis</name>
    <dbReference type="NCBI Taxonomy" id="284033"/>
    <lineage>
        <taxon>Bacteria</taxon>
        <taxon>Bacillati</taxon>
        <taxon>Actinomycetota</taxon>
        <taxon>Actinomycetes</taxon>
        <taxon>Kitasatosporales</taxon>
        <taxon>Streptomycetaceae</taxon>
        <taxon>Streptomyces</taxon>
    </lineage>
</organism>
<evidence type="ECO:0000313" key="3">
    <source>
        <dbReference type="Proteomes" id="UP001501474"/>
    </source>
</evidence>
<proteinExistence type="predicted"/>
<dbReference type="EMBL" id="BAAART010000055">
    <property type="protein sequence ID" value="GAA2230915.1"/>
    <property type="molecule type" value="Genomic_DNA"/>
</dbReference>
<evidence type="ECO:0000256" key="1">
    <source>
        <dbReference type="SAM" id="MobiDB-lite"/>
    </source>
</evidence>